<gene>
    <name evidence="2" type="ORF">WY13_03607</name>
</gene>
<dbReference type="Proteomes" id="UP000077407">
    <property type="component" value="Unassembled WGS sequence"/>
</dbReference>
<dbReference type="EMBL" id="LITT01000062">
    <property type="protein sequence ID" value="OAA83279.1"/>
    <property type="molecule type" value="Genomic_DNA"/>
</dbReference>
<sequence>MDPVLLFECTREREIYDVWKNFCNELMHINRFFINFQSKNIQMNIYFNLIFEAIDYMINSCEYYVDSSNTLYRARLFDYEKEHYKKEDEAIGNIIDRIIAYFVKASEEDRASEENVKYYKQVIEKMKEGKSIIHLVDTEYKFVKMVNEIMGFHPNDMKAPPYSKTKQGRINPEGISYLYTCDCPQTCIAEIKPYINSHVSIINIKPKQQLKIFSVDSEDYKTVGLDNNIFIDFLKTKFMEPYRLEDSLEYIPTQFIAEYVKNKECDGIKHPSSVSDDGNNVIIFDENKVEFAKNTNLYCINKITYETTKVESNISRL</sequence>
<comment type="caution">
    <text evidence="2">The sequence shown here is derived from an EMBL/GenBank/DDBJ whole genome shotgun (WGS) entry which is preliminary data.</text>
</comment>
<dbReference type="PATRIC" id="fig|1538.10.peg.3685"/>
<evidence type="ECO:0000313" key="2">
    <source>
        <dbReference type="EMBL" id="OAA83279.1"/>
    </source>
</evidence>
<accession>A0A170NC49</accession>
<evidence type="ECO:0000259" key="1">
    <source>
        <dbReference type="SMART" id="SM00953"/>
    </source>
</evidence>
<dbReference type="RefSeq" id="WP_063556870.1">
    <property type="nucleotide sequence ID" value="NZ_LITT01000062.1"/>
</dbReference>
<proteinExistence type="predicted"/>
<dbReference type="SMART" id="SM00953">
    <property type="entry name" value="RES"/>
    <property type="match status" value="1"/>
</dbReference>
<organism evidence="2 3">
    <name type="scientific">Clostridium ljungdahlii</name>
    <dbReference type="NCBI Taxonomy" id="1538"/>
    <lineage>
        <taxon>Bacteria</taxon>
        <taxon>Bacillati</taxon>
        <taxon>Bacillota</taxon>
        <taxon>Clostridia</taxon>
        <taxon>Eubacteriales</taxon>
        <taxon>Clostridiaceae</taxon>
        <taxon>Clostridium</taxon>
    </lineage>
</organism>
<name>A0A170NC49_9CLOT</name>
<dbReference type="AlphaFoldDB" id="A0A170NC49"/>
<evidence type="ECO:0000313" key="3">
    <source>
        <dbReference type="Proteomes" id="UP000077407"/>
    </source>
</evidence>
<reference evidence="2 3" key="1">
    <citation type="journal article" date="2015" name="Biotechnol. Bioeng.">
        <title>Genome sequence and phenotypic characterization of Caulobacter segnis.</title>
        <authorList>
            <person name="Patel S."/>
            <person name="Fletcher B."/>
            <person name="Scott D.C."/>
            <person name="Ely B."/>
        </authorList>
    </citation>
    <scope>NUCLEOTIDE SEQUENCE [LARGE SCALE GENOMIC DNA]</scope>
    <source>
        <strain evidence="2 3">ERI-2</strain>
    </source>
</reference>
<protein>
    <submittedName>
        <fullName evidence="2">RES domain protein</fullName>
    </submittedName>
</protein>
<dbReference type="OrthoDB" id="648213at2"/>
<dbReference type="InterPro" id="IPR014914">
    <property type="entry name" value="RES_dom"/>
</dbReference>
<feature type="domain" description="RES" evidence="1">
    <location>
        <begin position="154"/>
        <end position="296"/>
    </location>
</feature>
<dbReference type="Pfam" id="PF08808">
    <property type="entry name" value="RES"/>
    <property type="match status" value="1"/>
</dbReference>